<evidence type="ECO:0000259" key="2">
    <source>
        <dbReference type="PROSITE" id="PS51203"/>
    </source>
</evidence>
<feature type="region of interest" description="Disordered" evidence="1">
    <location>
        <begin position="191"/>
        <end position="217"/>
    </location>
</feature>
<dbReference type="Gene3D" id="2.60.40.790">
    <property type="match status" value="1"/>
</dbReference>
<sequence>MPILVKDFTWTQTAKTLHIRVPITSGIKENLDIFTTDSYIKIHFNPFLFEIFLLHNIDNDKSKCVVENNQVILDLLKKEECEWECLEKNINKAEKMKTRQEIHEKCQERAKQIVEDRNIKKSQLDRFTVQQAMEIDTKQHNLMDSRRDDQRKKAMDALEEWRINTAESDTKIQNKSCNKKLEKNMPGVKIVELPSSEDESDDKKLKSKNNAERNMVKKVDYTPKKPVKTPVRSEYVEKKKEEVARRVLPKLRETAELEITHTPRTFPTPSRESTANEEETWLKNITQARRATGFVSEDLRPEEQDPQWCKDKGDQFFRAGNFLGAISAYSHGITLSDKLPSLFANRAATHFALGNFNKCLTDCSTALDLMRPACEGNRRSRAKCIARRAAALVRLGHLSKAIDEMKAATKLLPEDENIKKDLYDMERAWEQNPDSD</sequence>
<dbReference type="GO" id="GO:0003341">
    <property type="term" value="P:cilium movement"/>
    <property type="evidence" value="ECO:0007669"/>
    <property type="project" value="TreeGrafter"/>
</dbReference>
<dbReference type="GO" id="GO:0036158">
    <property type="term" value="P:outer dynein arm assembly"/>
    <property type="evidence" value="ECO:0007669"/>
    <property type="project" value="TreeGrafter"/>
</dbReference>
<name>A0A6J1WXZ9_GALME</name>
<dbReference type="InterPro" id="IPR052004">
    <property type="entry name" value="Dynein_assembly_factor_4"/>
</dbReference>
<dbReference type="SUPFAM" id="SSF49764">
    <property type="entry name" value="HSP20-like chaperones"/>
    <property type="match status" value="1"/>
</dbReference>
<protein>
    <submittedName>
        <fullName evidence="4">Dynein axonemal assembly factor 4-like</fullName>
    </submittedName>
</protein>
<dbReference type="InParanoid" id="A0A6J1WXZ9"/>
<dbReference type="Gene3D" id="1.25.40.10">
    <property type="entry name" value="Tetratricopeptide repeat domain"/>
    <property type="match status" value="1"/>
</dbReference>
<evidence type="ECO:0000313" key="3">
    <source>
        <dbReference type="Proteomes" id="UP001652740"/>
    </source>
</evidence>
<dbReference type="InterPro" id="IPR019734">
    <property type="entry name" value="TPR_rpt"/>
</dbReference>
<accession>A0A6J1WXZ9</accession>
<dbReference type="InterPro" id="IPR007052">
    <property type="entry name" value="CS_dom"/>
</dbReference>
<dbReference type="Proteomes" id="UP001652740">
    <property type="component" value="Unplaced"/>
</dbReference>
<dbReference type="SMART" id="SM00028">
    <property type="entry name" value="TPR"/>
    <property type="match status" value="3"/>
</dbReference>
<organism evidence="3 4">
    <name type="scientific">Galleria mellonella</name>
    <name type="common">Greater wax moth</name>
    <dbReference type="NCBI Taxonomy" id="7137"/>
    <lineage>
        <taxon>Eukaryota</taxon>
        <taxon>Metazoa</taxon>
        <taxon>Ecdysozoa</taxon>
        <taxon>Arthropoda</taxon>
        <taxon>Hexapoda</taxon>
        <taxon>Insecta</taxon>
        <taxon>Pterygota</taxon>
        <taxon>Neoptera</taxon>
        <taxon>Endopterygota</taxon>
        <taxon>Lepidoptera</taxon>
        <taxon>Glossata</taxon>
        <taxon>Ditrysia</taxon>
        <taxon>Pyraloidea</taxon>
        <taxon>Pyralidae</taxon>
        <taxon>Galleriinae</taxon>
        <taxon>Galleria</taxon>
    </lineage>
</organism>
<evidence type="ECO:0000313" key="4">
    <source>
        <dbReference type="RefSeq" id="XP_026761173.2"/>
    </source>
</evidence>
<dbReference type="PANTHER" id="PTHR46492">
    <property type="entry name" value="DYNEIN ASSEMBLY FACTOR 4, AXONEMAL"/>
    <property type="match status" value="1"/>
</dbReference>
<dbReference type="RefSeq" id="XP_026761173.2">
    <property type="nucleotide sequence ID" value="XM_026905372.3"/>
</dbReference>
<dbReference type="GO" id="GO:0036159">
    <property type="term" value="P:inner dynein arm assembly"/>
    <property type="evidence" value="ECO:0007669"/>
    <property type="project" value="TreeGrafter"/>
</dbReference>
<dbReference type="AlphaFoldDB" id="A0A6J1WXZ9"/>
<dbReference type="PROSITE" id="PS51203">
    <property type="entry name" value="CS"/>
    <property type="match status" value="1"/>
</dbReference>
<dbReference type="Pfam" id="PF04969">
    <property type="entry name" value="CS"/>
    <property type="match status" value="1"/>
</dbReference>
<feature type="domain" description="CS" evidence="2">
    <location>
        <begin position="3"/>
        <end position="87"/>
    </location>
</feature>
<gene>
    <name evidence="4" type="primary">LOC113520108</name>
</gene>
<keyword evidence="3" id="KW-1185">Reference proteome</keyword>
<dbReference type="KEGG" id="gmw:113520108"/>
<evidence type="ECO:0000256" key="1">
    <source>
        <dbReference type="SAM" id="MobiDB-lite"/>
    </source>
</evidence>
<proteinExistence type="predicted"/>
<dbReference type="SUPFAM" id="SSF48452">
    <property type="entry name" value="TPR-like"/>
    <property type="match status" value="1"/>
</dbReference>
<dbReference type="InterPro" id="IPR011990">
    <property type="entry name" value="TPR-like_helical_dom_sf"/>
</dbReference>
<dbReference type="InterPro" id="IPR008978">
    <property type="entry name" value="HSP20-like_chaperone"/>
</dbReference>
<dbReference type="PANTHER" id="PTHR46492:SF1">
    <property type="entry name" value="DYNEIN AXONEMAL ASSEMBLY FACTOR 4"/>
    <property type="match status" value="1"/>
</dbReference>
<dbReference type="GeneID" id="113520108"/>
<reference evidence="4" key="1">
    <citation type="submission" date="2025-08" db="UniProtKB">
        <authorList>
            <consortium name="RefSeq"/>
        </authorList>
    </citation>
    <scope>IDENTIFICATION</scope>
    <source>
        <tissue evidence="4">Whole larvae</tissue>
    </source>
</reference>
<feature type="compositionally biased region" description="Basic and acidic residues" evidence="1">
    <location>
        <begin position="201"/>
        <end position="217"/>
    </location>
</feature>